<gene>
    <name evidence="2" type="ORF">ACFOSH_44695</name>
</gene>
<feature type="region of interest" description="Disordered" evidence="1">
    <location>
        <begin position="59"/>
        <end position="82"/>
    </location>
</feature>
<comment type="caution">
    <text evidence="2">The sequence shown here is derived from an EMBL/GenBank/DDBJ whole genome shotgun (WGS) entry which is preliminary data.</text>
</comment>
<evidence type="ECO:0000256" key="1">
    <source>
        <dbReference type="SAM" id="MobiDB-lite"/>
    </source>
</evidence>
<dbReference type="RefSeq" id="WP_378248031.1">
    <property type="nucleotide sequence ID" value="NZ_JBHRWK010000168.1"/>
</dbReference>
<keyword evidence="3" id="KW-1185">Reference proteome</keyword>
<sequence length="82" mass="8550">MLTERICQAGPRAGDGDDSGGNGLSPFFVFQPGAARSDTGAAHIGRCHQLRENLFTSTDTEHLDPAARTGLAGRREAASLAP</sequence>
<reference evidence="3" key="1">
    <citation type="journal article" date="2019" name="Int. J. Syst. Evol. Microbiol.">
        <title>The Global Catalogue of Microorganisms (GCM) 10K type strain sequencing project: providing services to taxonomists for standard genome sequencing and annotation.</title>
        <authorList>
            <consortium name="The Broad Institute Genomics Platform"/>
            <consortium name="The Broad Institute Genome Sequencing Center for Infectious Disease"/>
            <person name="Wu L."/>
            <person name="Ma J."/>
        </authorList>
    </citation>
    <scope>NUCLEOTIDE SEQUENCE [LARGE SCALE GENOMIC DNA]</scope>
    <source>
        <strain evidence="3">CGMCC 4.7676</strain>
    </source>
</reference>
<accession>A0ABV7PBM5</accession>
<organism evidence="2 3">
    <name type="scientific">Amycolatopsis speibonae</name>
    <dbReference type="NCBI Taxonomy" id="1450224"/>
    <lineage>
        <taxon>Bacteria</taxon>
        <taxon>Bacillati</taxon>
        <taxon>Actinomycetota</taxon>
        <taxon>Actinomycetes</taxon>
        <taxon>Pseudonocardiales</taxon>
        <taxon>Pseudonocardiaceae</taxon>
        <taxon>Amycolatopsis</taxon>
    </lineage>
</organism>
<dbReference type="EMBL" id="JBHRWK010000168">
    <property type="protein sequence ID" value="MFC3456560.1"/>
    <property type="molecule type" value="Genomic_DNA"/>
</dbReference>
<evidence type="ECO:0000313" key="3">
    <source>
        <dbReference type="Proteomes" id="UP001595645"/>
    </source>
</evidence>
<name>A0ABV7PBM5_9PSEU</name>
<protein>
    <submittedName>
        <fullName evidence="2">Uncharacterized protein</fullName>
    </submittedName>
</protein>
<proteinExistence type="predicted"/>
<feature type="compositionally biased region" description="Basic and acidic residues" evidence="1">
    <location>
        <begin position="73"/>
        <end position="82"/>
    </location>
</feature>
<feature type="region of interest" description="Disordered" evidence="1">
    <location>
        <begin position="1"/>
        <end position="25"/>
    </location>
</feature>
<dbReference type="Proteomes" id="UP001595645">
    <property type="component" value="Unassembled WGS sequence"/>
</dbReference>
<evidence type="ECO:0000313" key="2">
    <source>
        <dbReference type="EMBL" id="MFC3456560.1"/>
    </source>
</evidence>